<proteinExistence type="inferred from homology"/>
<evidence type="ECO:0000256" key="2">
    <source>
        <dbReference type="HAMAP-Rule" id="MF_00612"/>
    </source>
</evidence>
<dbReference type="InterPro" id="IPR023006">
    <property type="entry name" value="YchJ-like"/>
</dbReference>
<dbReference type="RefSeq" id="WP_098454071.1">
    <property type="nucleotide sequence ID" value="NZ_PDJG01000001.1"/>
</dbReference>
<comment type="caution">
    <text evidence="4">The sequence shown here is derived from an EMBL/GenBank/DDBJ whole genome shotgun (WGS) entry which is preliminary data.</text>
</comment>
<dbReference type="AlphaFoldDB" id="A0A2A9E1C5"/>
<protein>
    <recommendedName>
        <fullName evidence="2">UPF0225 protein ATL42_0596</fullName>
    </recommendedName>
</protein>
<dbReference type="PANTHER" id="PTHR33747:SF1">
    <property type="entry name" value="ADENYLATE CYCLASE-ASSOCIATED CAP C-TERMINAL DOMAIN-CONTAINING PROTEIN"/>
    <property type="match status" value="1"/>
</dbReference>
<dbReference type="InterPro" id="IPR048469">
    <property type="entry name" value="YchJ-like_M"/>
</dbReference>
<evidence type="ECO:0000313" key="4">
    <source>
        <dbReference type="EMBL" id="PFG32748.1"/>
    </source>
</evidence>
<name>A0A2A9E1C5_9MICO</name>
<dbReference type="OrthoDB" id="21421at2"/>
<comment type="similarity">
    <text evidence="1 2">Belongs to the UPF0225 family.</text>
</comment>
<dbReference type="HAMAP" id="MF_00612">
    <property type="entry name" value="UPF0225"/>
    <property type="match status" value="1"/>
</dbReference>
<reference evidence="4 5" key="1">
    <citation type="submission" date="2017-10" db="EMBL/GenBank/DDBJ databases">
        <title>Sequencing the genomes of 1000 actinobacteria strains.</title>
        <authorList>
            <person name="Klenk H.-P."/>
        </authorList>
    </citation>
    <scope>NUCLEOTIDE SEQUENCE [LARGE SCALE GENOMIC DNA]</scope>
    <source>
        <strain evidence="4 5">DSM 18966</strain>
    </source>
</reference>
<keyword evidence="5" id="KW-1185">Reference proteome</keyword>
<dbReference type="InterPro" id="IPR032710">
    <property type="entry name" value="NTF2-like_dom_sf"/>
</dbReference>
<accession>A0A2A9E1C5</accession>
<dbReference type="InterPro" id="IPR004027">
    <property type="entry name" value="SEC_C_motif"/>
</dbReference>
<evidence type="ECO:0000256" key="1">
    <source>
        <dbReference type="ARBA" id="ARBA00010839"/>
    </source>
</evidence>
<evidence type="ECO:0000313" key="5">
    <source>
        <dbReference type="Proteomes" id="UP000225548"/>
    </source>
</evidence>
<dbReference type="Proteomes" id="UP000225548">
    <property type="component" value="Unassembled WGS sequence"/>
</dbReference>
<dbReference type="EMBL" id="PDJG01000001">
    <property type="protein sequence ID" value="PFG32748.1"/>
    <property type="molecule type" value="Genomic_DNA"/>
</dbReference>
<feature type="domain" description="YchJ-like middle NTF2-like" evidence="3">
    <location>
        <begin position="33"/>
        <end position="127"/>
    </location>
</feature>
<evidence type="ECO:0000259" key="3">
    <source>
        <dbReference type="Pfam" id="PF17775"/>
    </source>
</evidence>
<dbReference type="Pfam" id="PF02810">
    <property type="entry name" value="SEC-C"/>
    <property type="match status" value="1"/>
</dbReference>
<dbReference type="Pfam" id="PF17775">
    <property type="entry name" value="YchJ_M-like"/>
    <property type="match status" value="1"/>
</dbReference>
<organism evidence="4 5">
    <name type="scientific">Sanguibacter antarcticus</name>
    <dbReference type="NCBI Taxonomy" id="372484"/>
    <lineage>
        <taxon>Bacteria</taxon>
        <taxon>Bacillati</taxon>
        <taxon>Actinomycetota</taxon>
        <taxon>Actinomycetes</taxon>
        <taxon>Micrococcales</taxon>
        <taxon>Sanguibacteraceae</taxon>
        <taxon>Sanguibacter</taxon>
    </lineage>
</organism>
<gene>
    <name evidence="4" type="ORF">ATL42_0596</name>
</gene>
<dbReference type="PANTHER" id="PTHR33747">
    <property type="entry name" value="UPF0225 PROTEIN SCO1677"/>
    <property type="match status" value="1"/>
</dbReference>
<sequence length="131" mass="14593">MTHERATPCPCGRGETYDDCCGPFHLGSASAPTAERLMRSRYSAFVVLDADYLQSTWHPSTRPRTLELDVDRRWLSLEILDVARGGLLDSTGEVEFIATAVVDGRRQAQSERSRFVRDGGRWTYLDGVVAG</sequence>
<dbReference type="SUPFAM" id="SSF54427">
    <property type="entry name" value="NTF2-like"/>
    <property type="match status" value="1"/>
</dbReference>
<dbReference type="SUPFAM" id="SSF103642">
    <property type="entry name" value="Sec-C motif"/>
    <property type="match status" value="1"/>
</dbReference>
<dbReference type="Gene3D" id="3.10.450.50">
    <property type="match status" value="1"/>
</dbReference>